<keyword evidence="3 8" id="KW-0808">Transferase</keyword>
<dbReference type="InterPro" id="IPR018955">
    <property type="entry name" value="BCDHK/PDK_N"/>
</dbReference>
<dbReference type="Pfam" id="PF02518">
    <property type="entry name" value="HATPase_c"/>
    <property type="match status" value="1"/>
</dbReference>
<dbReference type="SUPFAM" id="SSF55874">
    <property type="entry name" value="ATPase domain of HSP90 chaperone/DNA topoisomerase II/histidine kinase"/>
    <property type="match status" value="1"/>
</dbReference>
<dbReference type="PANTHER" id="PTHR11947">
    <property type="entry name" value="PYRUVATE DEHYDROGENASE KINASE"/>
    <property type="match status" value="1"/>
</dbReference>
<dbReference type="PANTHER" id="PTHR11947:SF20">
    <property type="entry name" value="[3-METHYL-2-OXOBUTANOATE DEHYDROGENASE [LIPOAMIDE]] KINASE, MITOCHONDRIAL"/>
    <property type="match status" value="1"/>
</dbReference>
<organism evidence="10 11">
    <name type="scientific">Coprinopsis cinerea (strain Okayama-7 / 130 / ATCC MYA-4618 / FGSC 9003)</name>
    <name type="common">Inky cap fungus</name>
    <name type="synonym">Hormographiella aspergillata</name>
    <dbReference type="NCBI Taxonomy" id="240176"/>
    <lineage>
        <taxon>Eukaryota</taxon>
        <taxon>Fungi</taxon>
        <taxon>Dikarya</taxon>
        <taxon>Basidiomycota</taxon>
        <taxon>Agaricomycotina</taxon>
        <taxon>Agaricomycetes</taxon>
        <taxon>Agaricomycetidae</taxon>
        <taxon>Agaricales</taxon>
        <taxon>Agaricineae</taxon>
        <taxon>Psathyrellaceae</taxon>
        <taxon>Coprinopsis</taxon>
    </lineage>
</organism>
<dbReference type="EMBL" id="AACS02000002">
    <property type="protein sequence ID" value="EFI28422.1"/>
    <property type="molecule type" value="Genomic_DNA"/>
</dbReference>
<dbReference type="InterPro" id="IPR036784">
    <property type="entry name" value="AK/P_DHK_N_sf"/>
</dbReference>
<dbReference type="InParanoid" id="D6RKY6"/>
<dbReference type="Gene3D" id="1.20.140.20">
    <property type="entry name" value="Alpha-ketoacid/pyruvate dehydrogenase kinase, N-terminal domain"/>
    <property type="match status" value="2"/>
</dbReference>
<dbReference type="STRING" id="240176.D6RKY6"/>
<proteinExistence type="inferred from homology"/>
<evidence type="ECO:0000256" key="1">
    <source>
        <dbReference type="ARBA" id="ARBA00006155"/>
    </source>
</evidence>
<dbReference type="InterPro" id="IPR036890">
    <property type="entry name" value="HATPase_C_sf"/>
</dbReference>
<protein>
    <recommendedName>
        <fullName evidence="8">Protein-serine/threonine kinase</fullName>
        <ecNumber evidence="8">2.7.11.-</ecNumber>
    </recommendedName>
</protein>
<dbReference type="RefSeq" id="XP_002911916.1">
    <property type="nucleotide sequence ID" value="XM_002911870.1"/>
</dbReference>
<dbReference type="GO" id="GO:0004740">
    <property type="term" value="F:pyruvate dehydrogenase (acetyl-transferring) kinase activity"/>
    <property type="evidence" value="ECO:0007669"/>
    <property type="project" value="TreeGrafter"/>
</dbReference>
<reference evidence="10 11" key="1">
    <citation type="journal article" date="2010" name="Proc. Natl. Acad. Sci. U.S.A.">
        <title>Insights into evolution of multicellular fungi from the assembled chromosomes of the mushroom Coprinopsis cinerea (Coprinus cinereus).</title>
        <authorList>
            <person name="Stajich J.E."/>
            <person name="Wilke S.K."/>
            <person name="Ahren D."/>
            <person name="Au C.H."/>
            <person name="Birren B.W."/>
            <person name="Borodovsky M."/>
            <person name="Burns C."/>
            <person name="Canback B."/>
            <person name="Casselton L.A."/>
            <person name="Cheng C.K."/>
            <person name="Deng J."/>
            <person name="Dietrich F.S."/>
            <person name="Fargo D.C."/>
            <person name="Farman M.L."/>
            <person name="Gathman A.C."/>
            <person name="Goldberg J."/>
            <person name="Guigo R."/>
            <person name="Hoegger P.J."/>
            <person name="Hooker J.B."/>
            <person name="Huggins A."/>
            <person name="James T.Y."/>
            <person name="Kamada T."/>
            <person name="Kilaru S."/>
            <person name="Kodira C."/>
            <person name="Kues U."/>
            <person name="Kupfer D."/>
            <person name="Kwan H.S."/>
            <person name="Lomsadze A."/>
            <person name="Li W."/>
            <person name="Lilly W.W."/>
            <person name="Ma L.J."/>
            <person name="Mackey A.J."/>
            <person name="Manning G."/>
            <person name="Martin F."/>
            <person name="Muraguchi H."/>
            <person name="Natvig D.O."/>
            <person name="Palmerini H."/>
            <person name="Ramesh M.A."/>
            <person name="Rehmeyer C.J."/>
            <person name="Roe B.A."/>
            <person name="Shenoy N."/>
            <person name="Stanke M."/>
            <person name="Ter-Hovhannisyan V."/>
            <person name="Tunlid A."/>
            <person name="Velagapudi R."/>
            <person name="Vision T.J."/>
            <person name="Zeng Q."/>
            <person name="Zolan M.E."/>
            <person name="Pukkila P.J."/>
        </authorList>
    </citation>
    <scope>NUCLEOTIDE SEQUENCE [LARGE SCALE GENOMIC DNA]</scope>
    <source>
        <strain evidence="11">Okayama-7 / 130 / ATCC MYA-4618 / FGSC 9003</strain>
    </source>
</reference>
<dbReference type="VEuPathDB" id="FungiDB:CC1G_13956"/>
<dbReference type="GO" id="GO:0010906">
    <property type="term" value="P:regulation of glucose metabolic process"/>
    <property type="evidence" value="ECO:0007669"/>
    <property type="project" value="TreeGrafter"/>
</dbReference>
<evidence type="ECO:0000256" key="6">
    <source>
        <dbReference type="ARBA" id="ARBA00022840"/>
    </source>
</evidence>
<sequence>MLLRHALRPLARRRWYSTKFQQPNSAEVTALLAQYGTAAPRPLNLSQLLSFGRPVTPDSVLSSVSYVLYELPRRLATRVRYLESLPFIVGTNPYVAKTLKAFREGFWVLATHPPVTNLEENEKFQESAKYMSFEDINAFLDGAIRNRISVRLIAEQHIAVTRALHDPPQDGKDVGVIDTRCSPKEMVDVCGSFVGDLCRATLGSAPEIVVDGYPEATFAYIPVHLEYVLTELLKNSFRATVEHHARSKERGSLPPIQITLSPPPASSHSGHNVDRPNFFSIRIRDQGGGVSRQHLERIFSYAFTTVKTGDDEGPDWDTSDSREDEPFLGVMTQRTLQTGLGTIAGLGYGLPMSKLYTKYFGGSLDLISLEGWGSDVYIKLRCLDEAGDSNI</sequence>
<evidence type="ECO:0000256" key="4">
    <source>
        <dbReference type="ARBA" id="ARBA00022741"/>
    </source>
</evidence>
<evidence type="ECO:0000256" key="5">
    <source>
        <dbReference type="ARBA" id="ARBA00022777"/>
    </source>
</evidence>
<dbReference type="KEGG" id="cci:CC1G_13956"/>
<accession>D6RKY6</accession>
<evidence type="ECO:0000259" key="9">
    <source>
        <dbReference type="SMART" id="SM00387"/>
    </source>
</evidence>
<evidence type="ECO:0000256" key="7">
    <source>
        <dbReference type="ARBA" id="ARBA00023128"/>
    </source>
</evidence>
<dbReference type="InterPro" id="IPR003594">
    <property type="entry name" value="HATPase_dom"/>
</dbReference>
<keyword evidence="5 8" id="KW-0418">Kinase</keyword>
<dbReference type="Pfam" id="PF10436">
    <property type="entry name" value="BCDHK_Adom3"/>
    <property type="match status" value="1"/>
</dbReference>
<dbReference type="Proteomes" id="UP000001861">
    <property type="component" value="Unassembled WGS sequence"/>
</dbReference>
<dbReference type="OMA" id="EHRDNIP"/>
<comment type="similarity">
    <text evidence="1 8">Belongs to the PDK/BCKDK protein kinase family.</text>
</comment>
<comment type="caution">
    <text evidence="10">The sequence shown here is derived from an EMBL/GenBank/DDBJ whole genome shotgun (WGS) entry which is preliminary data.</text>
</comment>
<evidence type="ECO:0000256" key="8">
    <source>
        <dbReference type="RuleBase" id="RU366032"/>
    </source>
</evidence>
<keyword evidence="4 8" id="KW-0547">Nucleotide-binding</keyword>
<evidence type="ECO:0000313" key="10">
    <source>
        <dbReference type="EMBL" id="EFI28422.1"/>
    </source>
</evidence>
<keyword evidence="7 8" id="KW-0496">Mitochondrion</keyword>
<gene>
    <name evidence="10" type="ORF">CC1G_13956</name>
</gene>
<dbReference type="SMART" id="SM00387">
    <property type="entry name" value="HATPase_c"/>
    <property type="match status" value="1"/>
</dbReference>
<dbReference type="OrthoDB" id="3264224at2759"/>
<keyword evidence="6 8" id="KW-0067">ATP-binding</keyword>
<dbReference type="InterPro" id="IPR039028">
    <property type="entry name" value="BCKD/PDK"/>
</dbReference>
<dbReference type="HOGENOM" id="CLU_023861_4_1_1"/>
<evidence type="ECO:0000256" key="2">
    <source>
        <dbReference type="ARBA" id="ARBA00022553"/>
    </source>
</evidence>
<feature type="domain" description="Histidine kinase/HSP90-like ATPase" evidence="9">
    <location>
        <begin position="220"/>
        <end position="384"/>
    </location>
</feature>
<comment type="subcellular location">
    <subcellularLocation>
        <location evidence="8">Mitochondrion matrix</location>
    </subcellularLocation>
</comment>
<keyword evidence="2" id="KW-0597">Phosphoprotein</keyword>
<dbReference type="EC" id="2.7.11.-" evidence="8"/>
<dbReference type="Gene3D" id="3.30.565.10">
    <property type="entry name" value="Histidine kinase-like ATPase, C-terminal domain"/>
    <property type="match status" value="1"/>
</dbReference>
<dbReference type="GO" id="GO:0005759">
    <property type="term" value="C:mitochondrial matrix"/>
    <property type="evidence" value="ECO:0007669"/>
    <property type="project" value="UniProtKB-SubCell"/>
</dbReference>
<dbReference type="GO" id="GO:0005524">
    <property type="term" value="F:ATP binding"/>
    <property type="evidence" value="ECO:0007669"/>
    <property type="project" value="UniProtKB-UniRule"/>
</dbReference>
<name>D6RKY6_COPC7</name>
<keyword evidence="11" id="KW-1185">Reference proteome</keyword>
<dbReference type="eggNOG" id="KOG0787">
    <property type="taxonomic scope" value="Eukaryota"/>
</dbReference>
<evidence type="ECO:0000256" key="3">
    <source>
        <dbReference type="ARBA" id="ARBA00022679"/>
    </source>
</evidence>
<evidence type="ECO:0000313" key="11">
    <source>
        <dbReference type="Proteomes" id="UP000001861"/>
    </source>
</evidence>
<dbReference type="GeneID" id="9379267"/>
<dbReference type="SUPFAM" id="SSF69012">
    <property type="entry name" value="alpha-ketoacid dehydrogenase kinase, N-terminal domain"/>
    <property type="match status" value="1"/>
</dbReference>
<dbReference type="AlphaFoldDB" id="D6RKY6"/>